<reference evidence="2" key="3">
    <citation type="submission" date="2020-12" db="UniProtKB">
        <authorList>
            <consortium name="EnsemblPlants"/>
        </authorList>
    </citation>
    <scope>IDENTIFICATION</scope>
</reference>
<name>A0A2K1IMB8_PHYPA</name>
<evidence type="ECO:0000313" key="2">
    <source>
        <dbReference type="EnsemblPlants" id="Pp3c22_5130V3.1"/>
    </source>
</evidence>
<dbReference type="InParanoid" id="A0A2K1IMB8"/>
<dbReference type="AlphaFoldDB" id="A0A2K1IMB8"/>
<protein>
    <submittedName>
        <fullName evidence="1 2">Uncharacterized protein</fullName>
    </submittedName>
</protein>
<evidence type="ECO:0000313" key="3">
    <source>
        <dbReference type="Proteomes" id="UP000006727"/>
    </source>
</evidence>
<dbReference type="EnsemblPlants" id="Pp3c22_5130V3.1">
    <property type="protein sequence ID" value="Pp3c22_5130V3.1"/>
    <property type="gene ID" value="Pp3c22_5130"/>
</dbReference>
<gene>
    <name evidence="1" type="ORF">PHYPA_026732</name>
</gene>
<dbReference type="Proteomes" id="UP000006727">
    <property type="component" value="Chromosome 22"/>
</dbReference>
<reference evidence="1 3" key="2">
    <citation type="journal article" date="2018" name="Plant J.">
        <title>The Physcomitrella patens chromosome-scale assembly reveals moss genome structure and evolution.</title>
        <authorList>
            <person name="Lang D."/>
            <person name="Ullrich K.K."/>
            <person name="Murat F."/>
            <person name="Fuchs J."/>
            <person name="Jenkins J."/>
            <person name="Haas F.B."/>
            <person name="Piednoel M."/>
            <person name="Gundlach H."/>
            <person name="Van Bel M."/>
            <person name="Meyberg R."/>
            <person name="Vives C."/>
            <person name="Morata J."/>
            <person name="Symeonidi A."/>
            <person name="Hiss M."/>
            <person name="Muchero W."/>
            <person name="Kamisugi Y."/>
            <person name="Saleh O."/>
            <person name="Blanc G."/>
            <person name="Decker E.L."/>
            <person name="van Gessel N."/>
            <person name="Grimwood J."/>
            <person name="Hayes R.D."/>
            <person name="Graham S.W."/>
            <person name="Gunter L.E."/>
            <person name="McDaniel S.F."/>
            <person name="Hoernstein S.N.W."/>
            <person name="Larsson A."/>
            <person name="Li F.W."/>
            <person name="Perroud P.F."/>
            <person name="Phillips J."/>
            <person name="Ranjan P."/>
            <person name="Rokshar D.S."/>
            <person name="Rothfels C.J."/>
            <person name="Schneider L."/>
            <person name="Shu S."/>
            <person name="Stevenson D.W."/>
            <person name="Thummler F."/>
            <person name="Tillich M."/>
            <person name="Villarreal Aguilar J.C."/>
            <person name="Widiez T."/>
            <person name="Wong G.K."/>
            <person name="Wymore A."/>
            <person name="Zhang Y."/>
            <person name="Zimmer A.D."/>
            <person name="Quatrano R.S."/>
            <person name="Mayer K.F.X."/>
            <person name="Goodstein D."/>
            <person name="Casacuberta J.M."/>
            <person name="Vandepoele K."/>
            <person name="Reski R."/>
            <person name="Cuming A.C."/>
            <person name="Tuskan G.A."/>
            <person name="Maumus F."/>
            <person name="Salse J."/>
            <person name="Schmutz J."/>
            <person name="Rensing S.A."/>
        </authorList>
    </citation>
    <scope>NUCLEOTIDE SEQUENCE [LARGE SCALE GENOMIC DNA]</scope>
    <source>
        <strain evidence="2 3">cv. Gransden 2004</strain>
    </source>
</reference>
<sequence>MGPGGTEEILLVHRRKHYLLYISCYIRGVLAA</sequence>
<dbReference type="EMBL" id="ABEU02000022">
    <property type="protein sequence ID" value="PNR30416.1"/>
    <property type="molecule type" value="Genomic_DNA"/>
</dbReference>
<reference evidence="1 3" key="1">
    <citation type="journal article" date="2008" name="Science">
        <title>The Physcomitrella genome reveals evolutionary insights into the conquest of land by plants.</title>
        <authorList>
            <person name="Rensing S."/>
            <person name="Lang D."/>
            <person name="Zimmer A."/>
            <person name="Terry A."/>
            <person name="Salamov A."/>
            <person name="Shapiro H."/>
            <person name="Nishiyama T."/>
            <person name="Perroud P.-F."/>
            <person name="Lindquist E."/>
            <person name="Kamisugi Y."/>
            <person name="Tanahashi T."/>
            <person name="Sakakibara K."/>
            <person name="Fujita T."/>
            <person name="Oishi K."/>
            <person name="Shin-I T."/>
            <person name="Kuroki Y."/>
            <person name="Toyoda A."/>
            <person name="Suzuki Y."/>
            <person name="Hashimoto A."/>
            <person name="Yamaguchi K."/>
            <person name="Sugano A."/>
            <person name="Kohara Y."/>
            <person name="Fujiyama A."/>
            <person name="Anterola A."/>
            <person name="Aoki S."/>
            <person name="Ashton N."/>
            <person name="Barbazuk W.B."/>
            <person name="Barker E."/>
            <person name="Bennetzen J."/>
            <person name="Bezanilla M."/>
            <person name="Blankenship R."/>
            <person name="Cho S.H."/>
            <person name="Dutcher S."/>
            <person name="Estelle M."/>
            <person name="Fawcett J.A."/>
            <person name="Gundlach H."/>
            <person name="Hanada K."/>
            <person name="Heyl A."/>
            <person name="Hicks K.A."/>
            <person name="Hugh J."/>
            <person name="Lohr M."/>
            <person name="Mayer K."/>
            <person name="Melkozernov A."/>
            <person name="Murata T."/>
            <person name="Nelson D."/>
            <person name="Pils B."/>
            <person name="Prigge M."/>
            <person name="Reiss B."/>
            <person name="Renner T."/>
            <person name="Rombauts S."/>
            <person name="Rushton P."/>
            <person name="Sanderfoot A."/>
            <person name="Schween G."/>
            <person name="Shiu S.-H."/>
            <person name="Stueber K."/>
            <person name="Theodoulou F.L."/>
            <person name="Tu H."/>
            <person name="Van de Peer Y."/>
            <person name="Verrier P.J."/>
            <person name="Waters E."/>
            <person name="Wood A."/>
            <person name="Yang L."/>
            <person name="Cove D."/>
            <person name="Cuming A."/>
            <person name="Hasebe M."/>
            <person name="Lucas S."/>
            <person name="Mishler D.B."/>
            <person name="Reski R."/>
            <person name="Grigoriev I."/>
            <person name="Quatrano R.S."/>
            <person name="Boore J.L."/>
        </authorList>
    </citation>
    <scope>NUCLEOTIDE SEQUENCE [LARGE SCALE GENOMIC DNA]</scope>
    <source>
        <strain evidence="2 3">cv. Gransden 2004</strain>
    </source>
</reference>
<accession>A0A2K1IMB8</accession>
<keyword evidence="3" id="KW-1185">Reference proteome</keyword>
<proteinExistence type="predicted"/>
<dbReference type="Gramene" id="Pp3c22_5130V3.1">
    <property type="protein sequence ID" value="Pp3c22_5130V3.1"/>
    <property type="gene ID" value="Pp3c22_5130"/>
</dbReference>
<evidence type="ECO:0000313" key="1">
    <source>
        <dbReference type="EMBL" id="PNR30416.1"/>
    </source>
</evidence>
<organism evidence="1">
    <name type="scientific">Physcomitrium patens</name>
    <name type="common">Spreading-leaved earth moss</name>
    <name type="synonym">Physcomitrella patens</name>
    <dbReference type="NCBI Taxonomy" id="3218"/>
    <lineage>
        <taxon>Eukaryota</taxon>
        <taxon>Viridiplantae</taxon>
        <taxon>Streptophyta</taxon>
        <taxon>Embryophyta</taxon>
        <taxon>Bryophyta</taxon>
        <taxon>Bryophytina</taxon>
        <taxon>Bryopsida</taxon>
        <taxon>Funariidae</taxon>
        <taxon>Funariales</taxon>
        <taxon>Funariaceae</taxon>
        <taxon>Physcomitrium</taxon>
    </lineage>
</organism>